<dbReference type="NCBIfam" id="TIGR01258">
    <property type="entry name" value="pgm_1"/>
    <property type="match status" value="1"/>
</dbReference>
<name>A0A089QIY8_9LACO</name>
<comment type="caution">
    <text evidence="4">Lacks conserved residue(s) required for the propagation of feature annotation.</text>
</comment>
<dbReference type="Proteomes" id="UP000029488">
    <property type="component" value="Chromosome"/>
</dbReference>
<dbReference type="Proteomes" id="UP001174888">
    <property type="component" value="Unassembled WGS sequence"/>
</dbReference>
<reference evidence="17 24" key="2">
    <citation type="submission" date="2016-05" db="EMBL/GenBank/DDBJ databases">
        <authorList>
            <person name="Lee J.-Y."/>
            <person name="Kim E.B."/>
            <person name="Choi Y.-J."/>
        </authorList>
    </citation>
    <scope>NUCLEOTIDE SEQUENCE [LARGE SCALE GENOMIC DNA]</scope>
    <source>
        <strain evidence="17 24">KLA006</strain>
    </source>
</reference>
<evidence type="ECO:0000313" key="22">
    <source>
        <dbReference type="Proteomes" id="UP000192575"/>
    </source>
</evidence>
<dbReference type="Gene3D" id="3.40.50.1240">
    <property type="entry name" value="Phosphoglycerate mutase-like"/>
    <property type="match status" value="1"/>
</dbReference>
<evidence type="ECO:0000256" key="6">
    <source>
        <dbReference type="PIRSR" id="PIRSR613078-2"/>
    </source>
</evidence>
<evidence type="ECO:0000313" key="15">
    <source>
        <dbReference type="EMBL" id="MSE05258.1"/>
    </source>
</evidence>
<evidence type="ECO:0000313" key="19">
    <source>
        <dbReference type="EMBL" id="WII28108.1"/>
    </source>
</evidence>
<evidence type="ECO:0000313" key="21">
    <source>
        <dbReference type="Proteomes" id="UP000094723"/>
    </source>
</evidence>
<dbReference type="Proteomes" id="UP000759256">
    <property type="component" value="Unassembled WGS sequence"/>
</dbReference>
<evidence type="ECO:0000313" key="20">
    <source>
        <dbReference type="Proteomes" id="UP000029488"/>
    </source>
</evidence>
<proteinExistence type="inferred from homology"/>
<dbReference type="EMBL" id="JARKHV010000001">
    <property type="protein sequence ID" value="MDF4185841.1"/>
    <property type="molecule type" value="Genomic_DNA"/>
</dbReference>
<evidence type="ECO:0000256" key="3">
    <source>
        <dbReference type="ARBA" id="ARBA00023235"/>
    </source>
</evidence>
<dbReference type="Proteomes" id="UP000437575">
    <property type="component" value="Unassembled WGS sequence"/>
</dbReference>
<evidence type="ECO:0000313" key="16">
    <source>
        <dbReference type="EMBL" id="OQQ90128.1"/>
    </source>
</evidence>
<dbReference type="Proteomes" id="UP000195378">
    <property type="component" value="Chromosome"/>
</dbReference>
<dbReference type="PANTHER" id="PTHR11931">
    <property type="entry name" value="PHOSPHOGLYCERATE MUTASE"/>
    <property type="match status" value="1"/>
</dbReference>
<evidence type="ECO:0000313" key="9">
    <source>
        <dbReference type="EMBL" id="AIR10906.1"/>
    </source>
</evidence>
<feature type="active site" description="Tele-phosphohistidine intermediate" evidence="4 5">
    <location>
        <position position="9"/>
    </location>
</feature>
<comment type="pathway">
    <text evidence="4 8">Carbohydrate degradation; glycolysis; pyruvate from D-glyceraldehyde 3-phosphate: step 3/5.</text>
</comment>
<dbReference type="RefSeq" id="WP_003706506.1">
    <property type="nucleotide sequence ID" value="NZ_CABMGV010000001.1"/>
</dbReference>
<dbReference type="Proteomes" id="UP000218139">
    <property type="component" value="Unassembled WGS sequence"/>
</dbReference>
<dbReference type="PIRSF" id="PIRSF000709">
    <property type="entry name" value="6PFK_2-Ptase"/>
    <property type="match status" value="1"/>
</dbReference>
<dbReference type="Proteomes" id="UP000192575">
    <property type="component" value="Unassembled WGS sequence"/>
</dbReference>
<dbReference type="EMBL" id="CP007646">
    <property type="protein sequence ID" value="AIR10906.1"/>
    <property type="molecule type" value="Genomic_DNA"/>
</dbReference>
<dbReference type="HAMAP" id="MF_01039">
    <property type="entry name" value="PGAM_GpmA"/>
    <property type="match status" value="1"/>
</dbReference>
<evidence type="ECO:0000313" key="14">
    <source>
        <dbReference type="EMBL" id="MDN4833093.1"/>
    </source>
</evidence>
<sequence>MVKLVLLRHGESTANEANIYTGWSDVPLTIKGCEQAKVAGKKLKEENITFTKAHTSLLERAIKTGMIVLDEINQSWIPLEKTWRLNERHYGALRGLNKEFTKRKYGKHQVALWRRSFDTVPPMLDERIEEPKYKKYPSTIIPRAESLKDAYNRILPYWVDEIAPELLHGNNQIVIAHGSTLRAMIKYIENISDEGIDGVEVANAEPIIYELDNKLRVISKKILK</sequence>
<evidence type="ECO:0000256" key="5">
    <source>
        <dbReference type="PIRSR" id="PIRSR613078-1"/>
    </source>
</evidence>
<comment type="function">
    <text evidence="4 8">Catalyzes the interconversion of 2-phosphoglycerate and 3-phosphoglycerate.</text>
</comment>
<dbReference type="EMBL" id="QFAS01000005">
    <property type="protein sequence ID" value="PWG53462.1"/>
    <property type="molecule type" value="Genomic_DNA"/>
</dbReference>
<reference evidence="12" key="8">
    <citation type="journal article" date="2021" name="PeerJ">
        <title>Extensive microbial diversity within the chicken gut microbiome revealed by metagenomics and culture.</title>
        <authorList>
            <person name="Gilroy R."/>
            <person name="Ravi A."/>
            <person name="Getino M."/>
            <person name="Pursley I."/>
            <person name="Horton D.L."/>
            <person name="Alikhan N.F."/>
            <person name="Baker D."/>
            <person name="Gharbi K."/>
            <person name="Hall N."/>
            <person name="Watson M."/>
            <person name="Adriaenssens E.M."/>
            <person name="Foster-Nyarko E."/>
            <person name="Jarju S."/>
            <person name="Secka A."/>
            <person name="Antonio M."/>
            <person name="Oren A."/>
            <person name="Chaudhuri R.R."/>
            <person name="La Ragione R."/>
            <person name="Hildebrand F."/>
            <person name="Pallen M.J."/>
        </authorList>
    </citation>
    <scope>NUCLEOTIDE SEQUENCE</scope>
    <source>
        <strain evidence="12">CHK189-29639</strain>
    </source>
</reference>
<dbReference type="EMBL" id="CP123971">
    <property type="protein sequence ID" value="WII28108.1"/>
    <property type="molecule type" value="Genomic_DNA"/>
</dbReference>
<evidence type="ECO:0000256" key="7">
    <source>
        <dbReference type="PIRSR" id="PIRSR613078-3"/>
    </source>
</evidence>
<dbReference type="Proteomes" id="UP001231316">
    <property type="component" value="Chromosome"/>
</dbReference>
<evidence type="ECO:0000256" key="1">
    <source>
        <dbReference type="ARBA" id="ARBA00006717"/>
    </source>
</evidence>
<dbReference type="SMART" id="SM00855">
    <property type="entry name" value="PGAM"/>
    <property type="match status" value="1"/>
</dbReference>
<dbReference type="EMBL" id="NBEF01000019">
    <property type="protein sequence ID" value="OQQ90128.1"/>
    <property type="molecule type" value="Genomic_DNA"/>
</dbReference>
<evidence type="ECO:0000256" key="2">
    <source>
        <dbReference type="ARBA" id="ARBA00023152"/>
    </source>
</evidence>
<evidence type="ECO:0000313" key="23">
    <source>
        <dbReference type="Proteomes" id="UP000195378"/>
    </source>
</evidence>
<dbReference type="UniPathway" id="UPA00109">
    <property type="reaction ID" value="UER00186"/>
</dbReference>
<dbReference type="EC" id="5.4.2.11" evidence="4 8"/>
<keyword evidence="3 4" id="KW-0413">Isomerase</keyword>
<keyword evidence="2 4" id="KW-0324">Glycolysis</keyword>
<reference evidence="15 26" key="7">
    <citation type="submission" date="2019-11" db="EMBL/GenBank/DDBJ databases">
        <title>Draft Genome Sequence of Plant Growth-Promoting Rhizosphere-Associated Bacteria.</title>
        <authorList>
            <person name="Vasilyev I.Y."/>
            <person name="Radchenko V."/>
            <person name="Ilnitskaya E.V."/>
        </authorList>
    </citation>
    <scope>NUCLEOTIDE SEQUENCE [LARGE SCALE GENOMIC DNA]</scope>
    <source>
        <strain evidence="15 26">VRA_1sq_f</strain>
    </source>
</reference>
<evidence type="ECO:0000313" key="26">
    <source>
        <dbReference type="Proteomes" id="UP000437575"/>
    </source>
</evidence>
<feature type="binding site" evidence="4 6">
    <location>
        <begin position="87"/>
        <end position="90"/>
    </location>
    <ligand>
        <name>substrate</name>
    </ligand>
</feature>
<dbReference type="Proteomes" id="UP000245607">
    <property type="component" value="Unassembled WGS sequence"/>
</dbReference>
<dbReference type="InterPro" id="IPR001345">
    <property type="entry name" value="PG/BPGM_mutase_AS"/>
</dbReference>
<evidence type="ECO:0000313" key="18">
    <source>
        <dbReference type="EMBL" id="PWG53462.1"/>
    </source>
</evidence>
<evidence type="ECO:0000313" key="25">
    <source>
        <dbReference type="Proteomes" id="UP000245607"/>
    </source>
</evidence>
<evidence type="ECO:0000313" key="17">
    <source>
        <dbReference type="EMBL" id="PAY44934.1"/>
    </source>
</evidence>
<feature type="binding site" evidence="4 6">
    <location>
        <begin position="114"/>
        <end position="115"/>
    </location>
    <ligand>
        <name>substrate</name>
    </ligand>
</feature>
<comment type="catalytic activity">
    <reaction evidence="4 8">
        <text>(2R)-2-phosphoglycerate = (2R)-3-phosphoglycerate</text>
        <dbReference type="Rhea" id="RHEA:15901"/>
        <dbReference type="ChEBI" id="CHEBI:58272"/>
        <dbReference type="ChEBI" id="CHEBI:58289"/>
        <dbReference type="EC" id="5.4.2.11"/>
    </reaction>
</comment>
<dbReference type="EMBL" id="CP017107">
    <property type="protein sequence ID" value="AOO73578.1"/>
    <property type="molecule type" value="Genomic_DNA"/>
</dbReference>
<evidence type="ECO:0000313" key="12">
    <source>
        <dbReference type="EMBL" id="HJG15752.1"/>
    </source>
</evidence>
<dbReference type="GO" id="GO:0006094">
    <property type="term" value="P:gluconeogenesis"/>
    <property type="evidence" value="ECO:0007669"/>
    <property type="project" value="UniProtKB-UniRule"/>
</dbReference>
<dbReference type="EMBL" id="CP020858">
    <property type="protein sequence ID" value="ARU18991.1"/>
    <property type="molecule type" value="Genomic_DNA"/>
</dbReference>
<feature type="site" description="Transition state stabilizer" evidence="4 7">
    <location>
        <position position="177"/>
    </location>
</feature>
<reference evidence="14" key="12">
    <citation type="submission" date="2023-07" db="EMBL/GenBank/DDBJ databases">
        <title>Complete genome sequence of Ligilactobacillus salivarius SRCM217594 isolated from Gallus gallus domesticus feces.</title>
        <authorList>
            <person name="Yang H.-G."/>
            <person name="Ryu M.-S."/>
            <person name="Ha G.-S."/>
            <person name="Yang H.-J."/>
            <person name="Jeong D.-Y."/>
        </authorList>
    </citation>
    <scope>NUCLEOTIDE SEQUENCE</scope>
    <source>
        <strain evidence="14">SRCM217594</strain>
    </source>
</reference>
<gene>
    <name evidence="4 9" type="primary">gpmA</name>
    <name evidence="17" type="ORF">A8C52_09950</name>
    <name evidence="16" type="ORF">B6U56_06670</name>
    <name evidence="11" type="ORF">B7R82_02885</name>
    <name evidence="10" type="ORF">BHF65_04860</name>
    <name evidence="18" type="ORF">DB362_05950</name>
    <name evidence="15" type="ORF">GKC34_05335</name>
    <name evidence="12" type="ORF">K8V06_06415</name>
    <name evidence="9" type="ORF">LSJ_1235c</name>
    <name evidence="13" type="ORF">PV940_02045</name>
    <name evidence="19" type="ORF">QFE45_06875</name>
    <name evidence="14" type="ORF">QYC35_02440</name>
</gene>
<reference evidence="18 25" key="6">
    <citation type="submission" date="2018-05" db="EMBL/GenBank/DDBJ databases">
        <title>Lactobacillus salivarius genome sequencing and assembly.</title>
        <authorList>
            <person name="Audisio C."/>
            <person name="Albarracin L."/>
            <person name="Torres M.J."/>
            <person name="Hebert E.M."/>
            <person name="Saavedra L."/>
        </authorList>
    </citation>
    <scope>NUCLEOTIDE SEQUENCE [LARGE SCALE GENOMIC DNA]</scope>
    <source>
        <strain evidence="18 25">A3iob</strain>
    </source>
</reference>
<dbReference type="EMBL" id="DYVK01000061">
    <property type="protein sequence ID" value="HJG15752.1"/>
    <property type="molecule type" value="Genomic_DNA"/>
</dbReference>
<dbReference type="InterPro" id="IPR005952">
    <property type="entry name" value="Phosphogly_mut1"/>
</dbReference>
<comment type="similarity">
    <text evidence="1 4">Belongs to the phosphoglycerate mutase family. BPG-dependent PGAM subfamily.</text>
</comment>
<dbReference type="EMBL" id="WKKZ01000178">
    <property type="protein sequence ID" value="MSE05258.1"/>
    <property type="molecule type" value="Genomic_DNA"/>
</dbReference>
<reference evidence="19" key="11">
    <citation type="submission" date="2023-04" db="EMBL/GenBank/DDBJ databases">
        <title>Four porcine-derived lactic acid bacteria strains analyses and their evaluation as potential probiotics based on genomics.</title>
        <authorList>
            <person name="Niu D."/>
        </authorList>
    </citation>
    <scope>NUCLEOTIDE SEQUENCE</scope>
    <source>
        <strain evidence="19">ZSA5</strain>
    </source>
</reference>
<feature type="binding site" evidence="4 6">
    <location>
        <position position="98"/>
    </location>
    <ligand>
        <name>substrate</name>
    </ligand>
</feature>
<dbReference type="AlphaFoldDB" id="A0A089QIY8"/>
<reference evidence="11 23" key="5">
    <citation type="submission" date="2017-04" db="EMBL/GenBank/DDBJ databases">
        <title>Complete genome sequence of Lactobacillus salivarius ZLS006, a probiotic strain isolated from healthy piglet.</title>
        <authorList>
            <person name="Zhang D."/>
        </authorList>
    </citation>
    <scope>NUCLEOTIDE SEQUENCE [LARGE SCALE GENOMIC DNA]</scope>
    <source>
        <strain evidence="11 23">ZLS006</strain>
    </source>
</reference>
<organism evidence="9 20">
    <name type="scientific">Ligilactobacillus salivarius</name>
    <dbReference type="NCBI Taxonomy" id="1624"/>
    <lineage>
        <taxon>Bacteria</taxon>
        <taxon>Bacillati</taxon>
        <taxon>Bacillota</taxon>
        <taxon>Bacilli</taxon>
        <taxon>Lactobacillales</taxon>
        <taxon>Lactobacillaceae</taxon>
        <taxon>Ligilactobacillus</taxon>
    </lineage>
</organism>
<feature type="active site" description="Proton donor/acceptor" evidence="4 5">
    <location>
        <position position="87"/>
    </location>
</feature>
<dbReference type="EMBL" id="JAUIQT010000001">
    <property type="protein sequence ID" value="MDN4833093.1"/>
    <property type="molecule type" value="Genomic_DNA"/>
</dbReference>
<reference evidence="10 21" key="3">
    <citation type="submission" date="2016-09" db="EMBL/GenBank/DDBJ databases">
        <title>Complete Genome Sequence of Lactobacillus salivarius Jin.</title>
        <authorList>
            <person name="Jin N."/>
            <person name="Li C."/>
            <person name="Wang M."/>
            <person name="Ren D."/>
            <person name="Di Y."/>
            <person name="Pan R."/>
            <person name="Du S."/>
            <person name="Lu H."/>
            <person name="Li X."/>
            <person name="Tian M."/>
        </authorList>
    </citation>
    <scope>NUCLEOTIDE SEQUENCE [LARGE SCALE GENOMIC DNA]</scope>
    <source>
        <strain evidence="10 21">CICC 23174</strain>
    </source>
</reference>
<evidence type="ECO:0000313" key="11">
    <source>
        <dbReference type="EMBL" id="ARU18991.1"/>
    </source>
</evidence>
<feature type="binding site" evidence="4 6">
    <location>
        <begin position="21"/>
        <end position="22"/>
    </location>
    <ligand>
        <name>substrate</name>
    </ligand>
</feature>
<reference evidence="12" key="9">
    <citation type="submission" date="2021-09" db="EMBL/GenBank/DDBJ databases">
        <authorList>
            <person name="Gilroy R."/>
        </authorList>
    </citation>
    <scope>NUCLEOTIDE SEQUENCE</scope>
    <source>
        <strain evidence="12">CHK189-29639</strain>
    </source>
</reference>
<evidence type="ECO:0000313" key="24">
    <source>
        <dbReference type="Proteomes" id="UP000218139"/>
    </source>
</evidence>
<evidence type="ECO:0000256" key="8">
    <source>
        <dbReference type="RuleBase" id="RU004512"/>
    </source>
</evidence>
<evidence type="ECO:0000313" key="10">
    <source>
        <dbReference type="EMBL" id="AOO73578.1"/>
    </source>
</evidence>
<dbReference type="CDD" id="cd07067">
    <property type="entry name" value="HP_PGM_like"/>
    <property type="match status" value="1"/>
</dbReference>
<dbReference type="PROSITE" id="PS00175">
    <property type="entry name" value="PG_MUTASE"/>
    <property type="match status" value="1"/>
</dbReference>
<dbReference type="EMBL" id="LXZO01000113">
    <property type="protein sequence ID" value="PAY44934.1"/>
    <property type="molecule type" value="Genomic_DNA"/>
</dbReference>
<accession>A0A089QIY8</accession>
<dbReference type="Proteomes" id="UP001213566">
    <property type="component" value="Unassembled WGS sequence"/>
</dbReference>
<evidence type="ECO:0000256" key="4">
    <source>
        <dbReference type="HAMAP-Rule" id="MF_01039"/>
    </source>
</evidence>
<reference evidence="13" key="10">
    <citation type="submission" date="2023-02" db="EMBL/GenBank/DDBJ databases">
        <title>Draft Whole-Genome Sequences of competitive exclusion Lactobacillus salivarius strains for Poultry.</title>
        <authorList>
            <person name="Ma L.M."/>
            <person name="Lopez-Guerra N."/>
            <person name="Zhang G."/>
        </authorList>
    </citation>
    <scope>NUCLEOTIDE SEQUENCE</scope>
    <source>
        <strain evidence="13">Salm-9</strain>
    </source>
</reference>
<keyword evidence="4" id="KW-0312">Gluconeogenesis</keyword>
<dbReference type="SUPFAM" id="SSF53254">
    <property type="entry name" value="Phosphoglycerate mutase-like"/>
    <property type="match status" value="1"/>
</dbReference>
<dbReference type="Proteomes" id="UP000094723">
    <property type="component" value="Chromosome"/>
</dbReference>
<reference evidence="9 20" key="1">
    <citation type="journal article" date="2014" name="BMC Genomics">
        <title>Unusual genome complexity in Lactobacillus salivarius JCM1046.</title>
        <authorList>
            <person name="Raftis E.J."/>
            <person name="Forde B.M."/>
            <person name="Claesson M.J."/>
            <person name="O'Toole P.W."/>
        </authorList>
    </citation>
    <scope>NUCLEOTIDE SEQUENCE [LARGE SCALE GENOMIC DNA]</scope>
    <source>
        <strain evidence="9 20">JCM1046</strain>
    </source>
</reference>
<dbReference type="InterPro" id="IPR013078">
    <property type="entry name" value="His_Pase_superF_clade-1"/>
</dbReference>
<feature type="binding site" evidence="4 6">
    <location>
        <position position="60"/>
    </location>
    <ligand>
        <name>substrate</name>
    </ligand>
</feature>
<protein>
    <recommendedName>
        <fullName evidence="4 8">2,3-bisphosphoglycerate-dependent phosphoglycerate mutase</fullName>
        <shortName evidence="4">BPG-dependent PGAM</shortName>
        <shortName evidence="4">PGAM</shortName>
        <shortName evidence="4">Phosphoglyceromutase</shortName>
        <shortName evidence="4">dPGM</shortName>
        <ecNumber evidence="4 8">5.4.2.11</ecNumber>
    </recommendedName>
</protein>
<feature type="binding site" evidence="4 6">
    <location>
        <begin position="8"/>
        <end position="15"/>
    </location>
    <ligand>
        <name>substrate</name>
    </ligand>
</feature>
<dbReference type="InterPro" id="IPR029033">
    <property type="entry name" value="His_PPase_superfam"/>
</dbReference>
<dbReference type="GO" id="GO:0006096">
    <property type="term" value="P:glycolytic process"/>
    <property type="evidence" value="ECO:0007669"/>
    <property type="project" value="UniProtKB-UniRule"/>
</dbReference>
<dbReference type="GO" id="GO:0004619">
    <property type="term" value="F:phosphoglycerate mutase activity"/>
    <property type="evidence" value="ECO:0007669"/>
    <property type="project" value="UniProtKB-UniRule"/>
</dbReference>
<reference evidence="16 22" key="4">
    <citation type="submission" date="2017-03" db="EMBL/GenBank/DDBJ databases">
        <title>Phylogenomics and comparative genomics of Lactobacillus salivarius, a mammalian gut commensal.</title>
        <authorList>
            <person name="Harris H.M."/>
        </authorList>
    </citation>
    <scope>NUCLEOTIDE SEQUENCE [LARGE SCALE GENOMIC DNA]</scope>
    <source>
        <strain evidence="16 22">JCM 1047</strain>
    </source>
</reference>
<dbReference type="Pfam" id="PF00300">
    <property type="entry name" value="His_Phos_1"/>
    <property type="match status" value="1"/>
</dbReference>
<evidence type="ECO:0000313" key="13">
    <source>
        <dbReference type="EMBL" id="MDF4185841.1"/>
    </source>
</evidence>
<dbReference type="KEGG" id="lsj:LSJ_1235c"/>